<dbReference type="RefSeq" id="WP_186976143.1">
    <property type="nucleotide sequence ID" value="NZ_JACOOH010000004.1"/>
</dbReference>
<dbReference type="EMBL" id="JACOOH010000004">
    <property type="protein sequence ID" value="MBC5621679.1"/>
    <property type="molecule type" value="Genomic_DNA"/>
</dbReference>
<keyword evidence="2" id="KW-1185">Reference proteome</keyword>
<organism evidence="1 2">
    <name type="scientific">Butyricimonas hominis</name>
    <dbReference type="NCBI Taxonomy" id="2763032"/>
    <lineage>
        <taxon>Bacteria</taxon>
        <taxon>Pseudomonadati</taxon>
        <taxon>Bacteroidota</taxon>
        <taxon>Bacteroidia</taxon>
        <taxon>Bacteroidales</taxon>
        <taxon>Odoribacteraceae</taxon>
        <taxon>Butyricimonas</taxon>
    </lineage>
</organism>
<name>A0ABR7D1G4_9BACT</name>
<proteinExistence type="predicted"/>
<protein>
    <recommendedName>
        <fullName evidence="3">DUF4625 domain-containing protein</fullName>
    </recommendedName>
</protein>
<comment type="caution">
    <text evidence="1">The sequence shown here is derived from an EMBL/GenBank/DDBJ whole genome shotgun (WGS) entry which is preliminary data.</text>
</comment>
<accession>A0ABR7D1G4</accession>
<reference evidence="1 2" key="1">
    <citation type="submission" date="2020-08" db="EMBL/GenBank/DDBJ databases">
        <title>Genome public.</title>
        <authorList>
            <person name="Liu C."/>
            <person name="Sun Q."/>
        </authorList>
    </citation>
    <scope>NUCLEOTIDE SEQUENCE [LARGE SCALE GENOMIC DNA]</scope>
    <source>
        <strain evidence="1 2">NSJ-56</strain>
    </source>
</reference>
<evidence type="ECO:0008006" key="3">
    <source>
        <dbReference type="Google" id="ProtNLM"/>
    </source>
</evidence>
<evidence type="ECO:0000313" key="1">
    <source>
        <dbReference type="EMBL" id="MBC5621679.1"/>
    </source>
</evidence>
<dbReference type="PROSITE" id="PS51257">
    <property type="entry name" value="PROKAR_LIPOPROTEIN"/>
    <property type="match status" value="1"/>
</dbReference>
<evidence type="ECO:0000313" key="2">
    <source>
        <dbReference type="Proteomes" id="UP000646484"/>
    </source>
</evidence>
<sequence>MKTRFLILMIVLLGMFVGGCHEIPEGFLETGEANYNPDTLIVRKTLDPKFDEIRMENGAPWVSIKMEGYLGTEQINFSIESVTSEGNEAGAAEFMKNLSVRGAGALVYPQGTNVPEGRYVVSVRLTNPGYSQVVKDCFTFIVKD</sequence>
<gene>
    <name evidence="1" type="ORF">H8S64_11280</name>
</gene>
<dbReference type="Proteomes" id="UP000646484">
    <property type="component" value="Unassembled WGS sequence"/>
</dbReference>